<sequence>MEPTEAQYIIINALETLELLQLQTFDPDRGNWYISTPSPILPLAMILPSGSISGVNLSVDRTREATAQYLVINALETLQLIELRILDSETRNYYIRTPSPLLPVAMILESGEIVPTDWML</sequence>
<protein>
    <submittedName>
        <fullName evidence="1">Uncharacterized protein</fullName>
    </submittedName>
</protein>
<dbReference type="EMBL" id="JBHFNQ010000129">
    <property type="protein sequence ID" value="MFB2878571.1"/>
    <property type="molecule type" value="Genomic_DNA"/>
</dbReference>
<comment type="caution">
    <text evidence="1">The sequence shown here is derived from an EMBL/GenBank/DDBJ whole genome shotgun (WGS) entry which is preliminary data.</text>
</comment>
<gene>
    <name evidence="1" type="ORF">ACE1CC_17110</name>
</gene>
<dbReference type="RefSeq" id="WP_413271641.1">
    <property type="nucleotide sequence ID" value="NZ_JBHFNQ010000129.1"/>
</dbReference>
<reference evidence="1 2" key="1">
    <citation type="submission" date="2024-09" db="EMBL/GenBank/DDBJ databases">
        <title>Floridaenema gen nov. (Aerosakkonemataceae, Aerosakkonematales ord. nov., Cyanobacteria) from benthic tropical and subtropical fresh waters, with the description of four new species.</title>
        <authorList>
            <person name="Moretto J.A."/>
            <person name="Berthold D.E."/>
            <person name="Lefler F.W."/>
            <person name="Huang I.-S."/>
            <person name="Laughinghouse H. IV."/>
        </authorList>
    </citation>
    <scope>NUCLEOTIDE SEQUENCE [LARGE SCALE GENOMIC DNA]</scope>
    <source>
        <strain evidence="1 2">BLCC-F46</strain>
    </source>
</reference>
<accession>A0ABV4X7Q3</accession>
<keyword evidence="2" id="KW-1185">Reference proteome</keyword>
<dbReference type="Proteomes" id="UP001576774">
    <property type="component" value="Unassembled WGS sequence"/>
</dbReference>
<evidence type="ECO:0000313" key="2">
    <source>
        <dbReference type="Proteomes" id="UP001576774"/>
    </source>
</evidence>
<proteinExistence type="predicted"/>
<organism evidence="1 2">
    <name type="scientific">Floridaenema aerugineum BLCC-F46</name>
    <dbReference type="NCBI Taxonomy" id="3153654"/>
    <lineage>
        <taxon>Bacteria</taxon>
        <taxon>Bacillati</taxon>
        <taxon>Cyanobacteriota</taxon>
        <taxon>Cyanophyceae</taxon>
        <taxon>Oscillatoriophycideae</taxon>
        <taxon>Aerosakkonematales</taxon>
        <taxon>Aerosakkonemataceae</taxon>
        <taxon>Floridanema</taxon>
        <taxon>Floridanema aerugineum</taxon>
    </lineage>
</organism>
<name>A0ABV4X7Q3_9CYAN</name>
<evidence type="ECO:0000313" key="1">
    <source>
        <dbReference type="EMBL" id="MFB2878571.1"/>
    </source>
</evidence>